<dbReference type="PANTHER" id="PTHR21099:SF2">
    <property type="entry name" value="SI:CH211-113E8.11"/>
    <property type="match status" value="1"/>
</dbReference>
<dbReference type="GO" id="GO:0005634">
    <property type="term" value="C:nucleus"/>
    <property type="evidence" value="ECO:0007669"/>
    <property type="project" value="TreeGrafter"/>
</dbReference>
<evidence type="ECO:0008006" key="4">
    <source>
        <dbReference type="Google" id="ProtNLM"/>
    </source>
</evidence>
<organism evidence="2 3">
    <name type="scientific">Penicillium daleae</name>
    <dbReference type="NCBI Taxonomy" id="63821"/>
    <lineage>
        <taxon>Eukaryota</taxon>
        <taxon>Fungi</taxon>
        <taxon>Dikarya</taxon>
        <taxon>Ascomycota</taxon>
        <taxon>Pezizomycotina</taxon>
        <taxon>Eurotiomycetes</taxon>
        <taxon>Eurotiomycetidae</taxon>
        <taxon>Eurotiales</taxon>
        <taxon>Aspergillaceae</taxon>
        <taxon>Penicillium</taxon>
    </lineage>
</organism>
<feature type="compositionally biased region" description="Polar residues" evidence="1">
    <location>
        <begin position="251"/>
        <end position="262"/>
    </location>
</feature>
<feature type="region of interest" description="Disordered" evidence="1">
    <location>
        <begin position="192"/>
        <end position="428"/>
    </location>
</feature>
<dbReference type="PANTHER" id="PTHR21099">
    <property type="entry name" value="RAD201"/>
    <property type="match status" value="1"/>
</dbReference>
<feature type="compositionally biased region" description="Polar residues" evidence="1">
    <location>
        <begin position="312"/>
        <end position="327"/>
    </location>
</feature>
<dbReference type="AlphaFoldDB" id="A0AAD6CD07"/>
<reference evidence="2" key="2">
    <citation type="journal article" date="2023" name="IMA Fungus">
        <title>Comparative genomic study of the Penicillium genus elucidates a diverse pangenome and 15 lateral gene transfer events.</title>
        <authorList>
            <person name="Petersen C."/>
            <person name="Sorensen T."/>
            <person name="Nielsen M.R."/>
            <person name="Sondergaard T.E."/>
            <person name="Sorensen J.L."/>
            <person name="Fitzpatrick D.A."/>
            <person name="Frisvad J.C."/>
            <person name="Nielsen K.L."/>
        </authorList>
    </citation>
    <scope>NUCLEOTIDE SEQUENCE</scope>
    <source>
        <strain evidence="2">IBT 16125</strain>
    </source>
</reference>
<accession>A0AAD6CD07</accession>
<feature type="compositionally biased region" description="Polar residues" evidence="1">
    <location>
        <begin position="208"/>
        <end position="230"/>
    </location>
</feature>
<reference evidence="2" key="1">
    <citation type="submission" date="2022-12" db="EMBL/GenBank/DDBJ databases">
        <authorList>
            <person name="Petersen C."/>
        </authorList>
    </citation>
    <scope>NUCLEOTIDE SEQUENCE</scope>
    <source>
        <strain evidence="2">IBT 16125</strain>
    </source>
</reference>
<feature type="region of interest" description="Disordered" evidence="1">
    <location>
        <begin position="133"/>
        <end position="171"/>
    </location>
</feature>
<feature type="compositionally biased region" description="Low complexity" evidence="1">
    <location>
        <begin position="192"/>
        <end position="207"/>
    </location>
</feature>
<proteinExistence type="predicted"/>
<feature type="compositionally biased region" description="Low complexity" evidence="1">
    <location>
        <begin position="146"/>
        <end position="171"/>
    </location>
</feature>
<protein>
    <recommendedName>
        <fullName evidence="4">CCCH zinc finger domain protein</fullName>
    </recommendedName>
</protein>
<dbReference type="Proteomes" id="UP001213681">
    <property type="component" value="Unassembled WGS sequence"/>
</dbReference>
<feature type="compositionally biased region" description="Low complexity" evidence="1">
    <location>
        <begin position="337"/>
        <end position="360"/>
    </location>
</feature>
<dbReference type="CDD" id="cd23954">
    <property type="entry name" value="AMO1_CTD"/>
    <property type="match status" value="1"/>
</dbReference>
<evidence type="ECO:0000313" key="3">
    <source>
        <dbReference type="Proteomes" id="UP001213681"/>
    </source>
</evidence>
<comment type="caution">
    <text evidence="2">The sequence shown here is derived from an EMBL/GenBank/DDBJ whole genome shotgun (WGS) entry which is preliminary data.</text>
</comment>
<dbReference type="EMBL" id="JAPVEA010000002">
    <property type="protein sequence ID" value="KAJ5460038.1"/>
    <property type="molecule type" value="Genomic_DNA"/>
</dbReference>
<feature type="compositionally biased region" description="Polar residues" evidence="1">
    <location>
        <begin position="366"/>
        <end position="375"/>
    </location>
</feature>
<gene>
    <name evidence="2" type="ORF">N7458_001590</name>
</gene>
<feature type="compositionally biased region" description="Polar residues" evidence="1">
    <location>
        <begin position="285"/>
        <end position="296"/>
    </location>
</feature>
<evidence type="ECO:0000313" key="2">
    <source>
        <dbReference type="EMBL" id="KAJ5460038.1"/>
    </source>
</evidence>
<dbReference type="GeneID" id="81595216"/>
<sequence>MNTLVEPPPEHLATALGALSGGGFGGQPTVPAQKTSDYGVTANDIKLDLTPGKGRPEWVFSSYAPTRNVPRQLFGGPQREQSMEEMRLRHYELAAAGNMNQAIQEAQALWQESVNQMDSALNDLNGAVKYIIDGENDHPNRNDITSGAQGSGAAQPSAFGQPAGPAAGAFGTANAPATGWGKPAGFGLPSAFGQGSAVGQQGSAFGQPSTVGQPSGFGQPSTLGQGSAFGQPSALGGGPTAFGKPAFGQSGFAQAGSTTSAFGQPAFGQPTPPVTGAFGAPSGASPFTQVSQTQPATGFGASAGPSPFGQRPAQQQPAATGGFSQPTAPFGQPAQTASPFGQAPQQQQPPAAGPFGQPSAPVNPFNAPSTQQQPGPSAFGQPAGPQGVPVQNVNAGPRAFIKIDDANDLNPLPQLQGETRRDPNTNRITMWKGRPVNYINDAPCYLHPQDNKTYVRINFPDGPPDDTTLQDSQGKPEEYTPEVEEMYKFFLENGYFKDGVIPSVPPRKDFISFDF</sequence>
<dbReference type="RefSeq" id="XP_056769080.1">
    <property type="nucleotide sequence ID" value="XM_056904973.1"/>
</dbReference>
<name>A0AAD6CD07_9EURO</name>
<evidence type="ECO:0000256" key="1">
    <source>
        <dbReference type="SAM" id="MobiDB-lite"/>
    </source>
</evidence>
<keyword evidence="3" id="KW-1185">Reference proteome</keyword>